<proteinExistence type="predicted"/>
<dbReference type="OrthoDB" id="2662087at2"/>
<dbReference type="RefSeq" id="WP_068536388.1">
    <property type="nucleotide sequence ID" value="NZ_LVJH01000048.1"/>
</dbReference>
<name>A0A168HRL7_9BACL</name>
<accession>A0A168HRL7</accession>
<evidence type="ECO:0000313" key="2">
    <source>
        <dbReference type="Proteomes" id="UP000076967"/>
    </source>
</evidence>
<reference evidence="1 2" key="1">
    <citation type="submission" date="2016-03" db="EMBL/GenBank/DDBJ databases">
        <title>Draft genome sequence of Paenibacillus glacialis DSM 22343.</title>
        <authorList>
            <person name="Shin S.-K."/>
            <person name="Yi H."/>
        </authorList>
    </citation>
    <scope>NUCLEOTIDE SEQUENCE [LARGE SCALE GENOMIC DNA]</scope>
    <source>
        <strain evidence="1 2">DSM 22343</strain>
    </source>
</reference>
<gene>
    <name evidence="1" type="ORF">PGLA_20415</name>
</gene>
<sequence length="66" mass="7918">MKRFEIDCNFNYLGPSNPGLSHEEVMKLDVVPNERVLVFQDEDEWLGTVVFDDELPYMYQWYVKLD</sequence>
<keyword evidence="2" id="KW-1185">Reference proteome</keyword>
<evidence type="ECO:0000313" key="1">
    <source>
        <dbReference type="EMBL" id="OAB38458.1"/>
    </source>
</evidence>
<dbReference type="EMBL" id="LVJH01000048">
    <property type="protein sequence ID" value="OAB38458.1"/>
    <property type="molecule type" value="Genomic_DNA"/>
</dbReference>
<comment type="caution">
    <text evidence="1">The sequence shown here is derived from an EMBL/GenBank/DDBJ whole genome shotgun (WGS) entry which is preliminary data.</text>
</comment>
<dbReference type="Proteomes" id="UP000076967">
    <property type="component" value="Unassembled WGS sequence"/>
</dbReference>
<dbReference type="AlphaFoldDB" id="A0A168HRL7"/>
<protein>
    <submittedName>
        <fullName evidence="1">Uncharacterized protein</fullName>
    </submittedName>
</protein>
<organism evidence="1 2">
    <name type="scientific">Paenibacillus glacialis</name>
    <dbReference type="NCBI Taxonomy" id="494026"/>
    <lineage>
        <taxon>Bacteria</taxon>
        <taxon>Bacillati</taxon>
        <taxon>Bacillota</taxon>
        <taxon>Bacilli</taxon>
        <taxon>Bacillales</taxon>
        <taxon>Paenibacillaceae</taxon>
        <taxon>Paenibacillus</taxon>
    </lineage>
</organism>
<dbReference type="STRING" id="494026.PGLA_20415"/>